<comment type="similarity">
    <text evidence="2">Belongs to the class-V pyridoxal-phosphate-dependent aminotransferase family. NifS/IscS subfamily.</text>
</comment>
<dbReference type="PANTHER" id="PTHR11601">
    <property type="entry name" value="CYSTEINE DESULFURYLASE FAMILY MEMBER"/>
    <property type="match status" value="1"/>
</dbReference>
<dbReference type="EMBL" id="MFFS01000096">
    <property type="protein sequence ID" value="OGF20346.1"/>
    <property type="molecule type" value="Genomic_DNA"/>
</dbReference>
<evidence type="ECO:0000313" key="13">
    <source>
        <dbReference type="Proteomes" id="UP000178323"/>
    </source>
</evidence>
<evidence type="ECO:0000256" key="3">
    <source>
        <dbReference type="ARBA" id="ARBA00012239"/>
    </source>
</evidence>
<dbReference type="EC" id="2.8.1.7" evidence="3"/>
<protein>
    <recommendedName>
        <fullName evidence="3">cysteine desulfurase</fullName>
        <ecNumber evidence="3">2.8.1.7</ecNumber>
    </recommendedName>
</protein>
<dbReference type="AlphaFoldDB" id="A0A1F5S124"/>
<keyword evidence="5" id="KW-0479">Metal-binding</keyword>
<evidence type="ECO:0000256" key="8">
    <source>
        <dbReference type="ARBA" id="ARBA00023014"/>
    </source>
</evidence>
<evidence type="ECO:0000256" key="5">
    <source>
        <dbReference type="ARBA" id="ARBA00022723"/>
    </source>
</evidence>
<dbReference type="Proteomes" id="UP000178323">
    <property type="component" value="Unassembled WGS sequence"/>
</dbReference>
<feature type="domain" description="Aminotransferase class V" evidence="11">
    <location>
        <begin position="9"/>
        <end position="185"/>
    </location>
</feature>
<evidence type="ECO:0000256" key="6">
    <source>
        <dbReference type="ARBA" id="ARBA00022898"/>
    </source>
</evidence>
<dbReference type="Gene3D" id="3.40.640.10">
    <property type="entry name" value="Type I PLP-dependent aspartate aminotransferase-like (Major domain)"/>
    <property type="match status" value="2"/>
</dbReference>
<keyword evidence="4" id="KW-0808">Transferase</keyword>
<evidence type="ECO:0000259" key="11">
    <source>
        <dbReference type="Pfam" id="PF00266"/>
    </source>
</evidence>
<dbReference type="InterPro" id="IPR016454">
    <property type="entry name" value="Cysteine_dSase"/>
</dbReference>
<evidence type="ECO:0000256" key="4">
    <source>
        <dbReference type="ARBA" id="ARBA00022679"/>
    </source>
</evidence>
<dbReference type="GO" id="GO:0051536">
    <property type="term" value="F:iron-sulfur cluster binding"/>
    <property type="evidence" value="ECO:0007669"/>
    <property type="project" value="UniProtKB-KW"/>
</dbReference>
<dbReference type="PROSITE" id="PS00595">
    <property type="entry name" value="AA_TRANSFER_CLASS_5"/>
    <property type="match status" value="1"/>
</dbReference>
<evidence type="ECO:0000256" key="9">
    <source>
        <dbReference type="ARBA" id="ARBA00050776"/>
    </source>
</evidence>
<dbReference type="InterPro" id="IPR015422">
    <property type="entry name" value="PyrdxlP-dep_Trfase_small"/>
</dbReference>
<dbReference type="InterPro" id="IPR020578">
    <property type="entry name" value="Aminotrans_V_PyrdxlP_BS"/>
</dbReference>
<dbReference type="STRING" id="1797985.A2Y83_00695"/>
<evidence type="ECO:0000256" key="2">
    <source>
        <dbReference type="ARBA" id="ARBA00006490"/>
    </source>
</evidence>
<dbReference type="InterPro" id="IPR000192">
    <property type="entry name" value="Aminotrans_V_dom"/>
</dbReference>
<dbReference type="Pfam" id="PF00266">
    <property type="entry name" value="Aminotran_5"/>
    <property type="match status" value="2"/>
</dbReference>
<dbReference type="PANTHER" id="PTHR11601:SF34">
    <property type="entry name" value="CYSTEINE DESULFURASE"/>
    <property type="match status" value="1"/>
</dbReference>
<keyword evidence="7" id="KW-0408">Iron</keyword>
<dbReference type="GO" id="GO:0046872">
    <property type="term" value="F:metal ion binding"/>
    <property type="evidence" value="ECO:0007669"/>
    <property type="project" value="UniProtKB-KW"/>
</dbReference>
<comment type="catalytic activity">
    <reaction evidence="9">
        <text>(sulfur carrier)-H + L-cysteine = (sulfur carrier)-SH + L-alanine</text>
        <dbReference type="Rhea" id="RHEA:43892"/>
        <dbReference type="Rhea" id="RHEA-COMP:14737"/>
        <dbReference type="Rhea" id="RHEA-COMP:14739"/>
        <dbReference type="ChEBI" id="CHEBI:29917"/>
        <dbReference type="ChEBI" id="CHEBI:35235"/>
        <dbReference type="ChEBI" id="CHEBI:57972"/>
        <dbReference type="ChEBI" id="CHEBI:64428"/>
        <dbReference type="EC" id="2.8.1.7"/>
    </reaction>
</comment>
<evidence type="ECO:0000313" key="12">
    <source>
        <dbReference type="EMBL" id="OGF20346.1"/>
    </source>
</evidence>
<dbReference type="Gene3D" id="3.90.1150.10">
    <property type="entry name" value="Aspartate Aminotransferase, domain 1"/>
    <property type="match status" value="2"/>
</dbReference>
<name>A0A1F5S124_9BACT</name>
<keyword evidence="6" id="KW-0663">Pyridoxal phosphate</keyword>
<reference evidence="12 13" key="1">
    <citation type="journal article" date="2016" name="Nat. Commun.">
        <title>Thousands of microbial genomes shed light on interconnected biogeochemical processes in an aquifer system.</title>
        <authorList>
            <person name="Anantharaman K."/>
            <person name="Brown C.T."/>
            <person name="Hug L.A."/>
            <person name="Sharon I."/>
            <person name="Castelle C.J."/>
            <person name="Probst A.J."/>
            <person name="Thomas B.C."/>
            <person name="Singh A."/>
            <person name="Wilkins M.J."/>
            <person name="Karaoz U."/>
            <person name="Brodie E.L."/>
            <person name="Williams K.H."/>
            <person name="Hubbard S.S."/>
            <person name="Banfield J.F."/>
        </authorList>
    </citation>
    <scope>NUCLEOTIDE SEQUENCE [LARGE SCALE GENOMIC DNA]</scope>
</reference>
<gene>
    <name evidence="12" type="ORF">A2Y83_00695</name>
</gene>
<evidence type="ECO:0000256" key="7">
    <source>
        <dbReference type="ARBA" id="ARBA00023004"/>
    </source>
</evidence>
<organism evidence="12 13">
    <name type="scientific">Candidatus Falkowbacteria bacterium RBG_13_39_14</name>
    <dbReference type="NCBI Taxonomy" id="1797985"/>
    <lineage>
        <taxon>Bacteria</taxon>
        <taxon>Candidatus Falkowiibacteriota</taxon>
    </lineage>
</organism>
<dbReference type="PIRSF" id="PIRSF005572">
    <property type="entry name" value="NifS"/>
    <property type="match status" value="1"/>
</dbReference>
<accession>A0A1F5S124</accession>
<proteinExistence type="inferred from homology"/>
<comment type="cofactor">
    <cofactor evidence="1 10">
        <name>pyridoxal 5'-phosphate</name>
        <dbReference type="ChEBI" id="CHEBI:597326"/>
    </cofactor>
</comment>
<evidence type="ECO:0000256" key="1">
    <source>
        <dbReference type="ARBA" id="ARBA00001933"/>
    </source>
</evidence>
<keyword evidence="8" id="KW-0411">Iron-sulfur</keyword>
<sequence length="436" mass="47863">MFQDKKKKIYLDHAATTPIDPQVLKAMMPYMEEKYGNASSIHSFGQEAMRGVNKARKQIANFLNCSIDEVIFTSGATESNNLAIMGYIRYLKTSPVLSFIKRGIKPHIITSQIEHPAVFAVCQAMEREGVEVTYVGVNKEGLVDVEEIKKAIKENTALVSIMYINNETGVIQPIREIGKMIEKYNKASMKRAAPNPRSTCPNASGGRGAAPACARLCRQAGRLNPRILFHTDATQAVNYCNCDTKYLHVDMLSISGHKIYGPKGIGALYLKNGIHLEPLMYGGHQENGVRSGTYNTPGIAGLGKAIELISNPQDHLRIKKLRDKIIKNITKKLPDVYINGSMENRIPSNINLSFKGIDGESLMIMLDMEGVAVSTGSACASGSHNLSHVLTAMGLSSRLAEGSIRITLGKYNTDKEIDYFVEKLVEAVNALRKIAS</sequence>
<dbReference type="InterPro" id="IPR015424">
    <property type="entry name" value="PyrdxlP-dep_Trfase"/>
</dbReference>
<feature type="domain" description="Aminotransferase class V" evidence="11">
    <location>
        <begin position="226"/>
        <end position="420"/>
    </location>
</feature>
<dbReference type="SUPFAM" id="SSF53383">
    <property type="entry name" value="PLP-dependent transferases"/>
    <property type="match status" value="1"/>
</dbReference>
<evidence type="ECO:0000256" key="10">
    <source>
        <dbReference type="RuleBase" id="RU004504"/>
    </source>
</evidence>
<dbReference type="GO" id="GO:0031071">
    <property type="term" value="F:cysteine desulfurase activity"/>
    <property type="evidence" value="ECO:0007669"/>
    <property type="project" value="UniProtKB-EC"/>
</dbReference>
<comment type="caution">
    <text evidence="12">The sequence shown here is derived from an EMBL/GenBank/DDBJ whole genome shotgun (WGS) entry which is preliminary data.</text>
</comment>
<dbReference type="InterPro" id="IPR015421">
    <property type="entry name" value="PyrdxlP-dep_Trfase_major"/>
</dbReference>